<proteinExistence type="predicted"/>
<accession>A0A1H2GBM1</accession>
<evidence type="ECO:0000313" key="1">
    <source>
        <dbReference type="EMBL" id="SDU16909.1"/>
    </source>
</evidence>
<dbReference type="STRING" id="419479.SAMN04488563_0403"/>
<name>A0A1H2GBM1_9ACTN</name>
<dbReference type="Proteomes" id="UP000182977">
    <property type="component" value="Chromosome I"/>
</dbReference>
<dbReference type="EMBL" id="LT629791">
    <property type="protein sequence ID" value="SDU16909.1"/>
    <property type="molecule type" value="Genomic_DNA"/>
</dbReference>
<evidence type="ECO:0000313" key="2">
    <source>
        <dbReference type="Proteomes" id="UP000182977"/>
    </source>
</evidence>
<sequence length="78" mass="8538">MSTSPDDWPTERTLVLRYDPEQEHECVIGFSPGHGALAVTFGPNEPPPSTHRDSALLINALRSLVVPPPAEERPVDHS</sequence>
<gene>
    <name evidence="1" type="ORF">SAMN04488563_0403</name>
</gene>
<keyword evidence="2" id="KW-1185">Reference proteome</keyword>
<dbReference type="OrthoDB" id="9921963at2"/>
<dbReference type="AlphaFoldDB" id="A0A1H2GBM1"/>
<protein>
    <submittedName>
        <fullName evidence="1">Uncharacterized protein</fullName>
    </submittedName>
</protein>
<dbReference type="RefSeq" id="WP_152690554.1">
    <property type="nucleotide sequence ID" value="NZ_KQ061219.1"/>
</dbReference>
<reference evidence="2" key="1">
    <citation type="submission" date="2016-10" db="EMBL/GenBank/DDBJ databases">
        <authorList>
            <person name="Varghese N."/>
            <person name="Submissions S."/>
        </authorList>
    </citation>
    <scope>NUCLEOTIDE SEQUENCE [LARGE SCALE GENOMIC DNA]</scope>
    <source>
        <strain evidence="2">DSM 45079</strain>
    </source>
</reference>
<organism evidence="1 2">
    <name type="scientific">Jiangella alkaliphila</name>
    <dbReference type="NCBI Taxonomy" id="419479"/>
    <lineage>
        <taxon>Bacteria</taxon>
        <taxon>Bacillati</taxon>
        <taxon>Actinomycetota</taxon>
        <taxon>Actinomycetes</taxon>
        <taxon>Jiangellales</taxon>
        <taxon>Jiangellaceae</taxon>
        <taxon>Jiangella</taxon>
    </lineage>
</organism>